<dbReference type="EMBL" id="JAOTML010000001">
    <property type="protein sequence ID" value="MCY3052480.1"/>
    <property type="molecule type" value="Genomic_DNA"/>
</dbReference>
<accession>A0A120I9T1</accession>
<feature type="domain" description="CoA carboxyltransferase N-terminal" evidence="7">
    <location>
        <begin position="33"/>
        <end position="293"/>
    </location>
</feature>
<evidence type="ECO:0000256" key="4">
    <source>
        <dbReference type="ARBA" id="ARBA00023098"/>
    </source>
</evidence>
<feature type="binding site" evidence="5">
    <location>
        <position position="40"/>
    </location>
    <ligand>
        <name>Zn(2+)</name>
        <dbReference type="ChEBI" id="CHEBI:29105"/>
    </ligand>
</feature>
<dbReference type="GO" id="GO:0005524">
    <property type="term" value="F:ATP binding"/>
    <property type="evidence" value="ECO:0007669"/>
    <property type="project" value="UniProtKB-KW"/>
</dbReference>
<keyword evidence="5" id="KW-0862">Zinc</keyword>
<dbReference type="PANTHER" id="PTHR42995:SF5">
    <property type="entry name" value="ACETYL-COENZYME A CARBOXYLASE CARBOXYL TRANSFERASE SUBUNIT BETA, CHLOROPLASTIC"/>
    <property type="match status" value="1"/>
</dbReference>
<keyword evidence="1 5" id="KW-0444">Lipid biosynthesis</keyword>
<feature type="region of interest" description="Disordered" evidence="6">
    <location>
        <begin position="11"/>
        <end position="32"/>
    </location>
</feature>
<keyword evidence="3 5" id="KW-0863">Zinc-finger</keyword>
<reference evidence="9 10" key="1">
    <citation type="submission" date="2020-12" db="EMBL/GenBank/DDBJ databases">
        <title>FDA dAtabase for Regulatory Grade micrObial Sequences (FDA-ARGOS): Supporting development and validation of Infectious Disease Dx tests.</title>
        <authorList>
            <person name="Sproer C."/>
            <person name="Gronow S."/>
            <person name="Severitt S."/>
            <person name="Schroder I."/>
            <person name="Tallon L."/>
            <person name="Sadzewicz L."/>
            <person name="Zhao X."/>
            <person name="Boylan J."/>
            <person name="Ott S."/>
            <person name="Bowen H."/>
            <person name="Vavikolanu K."/>
            <person name="Mehta A."/>
            <person name="Aluvathingal J."/>
            <person name="Nadendla S."/>
            <person name="Lowell S."/>
            <person name="Myers T."/>
            <person name="Yan Y."/>
            <person name="Sichtig H."/>
        </authorList>
    </citation>
    <scope>NUCLEOTIDE SEQUENCE [LARGE SCALE GENOMIC DNA]</scope>
    <source>
        <strain evidence="9 10">FDAARGOS_911</strain>
    </source>
</reference>
<dbReference type="AlphaFoldDB" id="A0A120I9T1"/>
<dbReference type="Proteomes" id="UP000594771">
    <property type="component" value="Chromosome"/>
</dbReference>
<keyword evidence="5" id="KW-0963">Cytoplasm</keyword>
<dbReference type="OrthoDB" id="9772975at2"/>
<evidence type="ECO:0000256" key="5">
    <source>
        <dbReference type="HAMAP-Rule" id="MF_01395"/>
    </source>
</evidence>
<comment type="subcellular location">
    <subcellularLocation>
        <location evidence="5">Cytoplasm</location>
    </subcellularLocation>
</comment>
<keyword evidence="5" id="KW-0276">Fatty acid metabolism</keyword>
<evidence type="ECO:0000313" key="8">
    <source>
        <dbReference type="EMBL" id="MCY3052480.1"/>
    </source>
</evidence>
<dbReference type="PRINTS" id="PR01070">
    <property type="entry name" value="ACCCTRFRASEB"/>
</dbReference>
<evidence type="ECO:0000256" key="3">
    <source>
        <dbReference type="ARBA" id="ARBA00022771"/>
    </source>
</evidence>
<dbReference type="GO" id="GO:0016743">
    <property type="term" value="F:carboxyl- or carbamoyltransferase activity"/>
    <property type="evidence" value="ECO:0007669"/>
    <property type="project" value="UniProtKB-UniRule"/>
</dbReference>
<dbReference type="GeneID" id="35767512"/>
<dbReference type="SUPFAM" id="SSF52096">
    <property type="entry name" value="ClpP/crotonase"/>
    <property type="match status" value="1"/>
</dbReference>
<keyword evidence="5" id="KW-0275">Fatty acid biosynthesis</keyword>
<dbReference type="InterPro" id="IPR011762">
    <property type="entry name" value="COA_CT_N"/>
</dbReference>
<dbReference type="RefSeq" id="WP_060778326.1">
    <property type="nucleotide sequence ID" value="NZ_CAJHLF010000002.1"/>
</dbReference>
<dbReference type="NCBIfam" id="TIGR00515">
    <property type="entry name" value="accD"/>
    <property type="match status" value="1"/>
</dbReference>
<keyword evidence="11" id="KW-1185">Reference proteome</keyword>
<evidence type="ECO:0000313" key="10">
    <source>
        <dbReference type="Proteomes" id="UP000594771"/>
    </source>
</evidence>
<dbReference type="GO" id="GO:0008270">
    <property type="term" value="F:zinc ion binding"/>
    <property type="evidence" value="ECO:0007669"/>
    <property type="project" value="UniProtKB-UniRule"/>
</dbReference>
<keyword evidence="9" id="KW-0436">Ligase</keyword>
<comment type="pathway">
    <text evidence="5">Lipid metabolism; malonyl-CoA biosynthesis; malonyl-CoA from acetyl-CoA: step 1/1.</text>
</comment>
<feature type="binding site" evidence="5">
    <location>
        <position position="55"/>
    </location>
    <ligand>
        <name>Zn(2+)</name>
        <dbReference type="ChEBI" id="CHEBI:29105"/>
    </ligand>
</feature>
<dbReference type="InterPro" id="IPR029045">
    <property type="entry name" value="ClpP/crotonase-like_dom_sf"/>
</dbReference>
<dbReference type="PROSITE" id="PS50980">
    <property type="entry name" value="COA_CT_NTER"/>
    <property type="match status" value="1"/>
</dbReference>
<evidence type="ECO:0000259" key="7">
    <source>
        <dbReference type="PROSITE" id="PS50980"/>
    </source>
</evidence>
<evidence type="ECO:0000313" key="9">
    <source>
        <dbReference type="EMBL" id="QPS00799.1"/>
    </source>
</evidence>
<gene>
    <name evidence="5 8" type="primary">accD</name>
    <name evidence="9" type="ORF">I6G68_05220</name>
    <name evidence="8" type="ORF">ODY43_00480</name>
</gene>
<dbReference type="KEGG" id="aun:AWM73_04835"/>
<feature type="binding site" evidence="5">
    <location>
        <position position="37"/>
    </location>
    <ligand>
        <name>Zn(2+)</name>
        <dbReference type="ChEBI" id="CHEBI:29105"/>
    </ligand>
</feature>
<dbReference type="Proteomes" id="UP001069145">
    <property type="component" value="Unassembled WGS sequence"/>
</dbReference>
<dbReference type="GO" id="GO:0009317">
    <property type="term" value="C:acetyl-CoA carboxylase complex"/>
    <property type="evidence" value="ECO:0007669"/>
    <property type="project" value="InterPro"/>
</dbReference>
<comment type="subunit">
    <text evidence="5">Acetyl-CoA carboxylase is a heterohexamer composed of biotin carboxyl carrier protein (AccB), biotin carboxylase (AccC) and two subunits each of ACCase subunit alpha (AccA) and ACCase subunit beta (AccD).</text>
</comment>
<protein>
    <recommendedName>
        <fullName evidence="5">Acetyl-coenzyme A carboxylase carboxyl transferase subunit beta</fullName>
        <shortName evidence="5">ACCase subunit beta</shortName>
        <shortName evidence="5">Acetyl-CoA carboxylase carboxyltransferase subunit beta</shortName>
        <ecNumber evidence="5">2.1.3.15</ecNumber>
    </recommendedName>
</protein>
<evidence type="ECO:0000256" key="2">
    <source>
        <dbReference type="ARBA" id="ARBA00022679"/>
    </source>
</evidence>
<dbReference type="Gene3D" id="3.90.226.10">
    <property type="entry name" value="2-enoyl-CoA Hydratase, Chain A, domain 1"/>
    <property type="match status" value="1"/>
</dbReference>
<dbReference type="GO" id="GO:2001295">
    <property type="term" value="P:malonyl-CoA biosynthetic process"/>
    <property type="evidence" value="ECO:0007669"/>
    <property type="project" value="UniProtKB-UniRule"/>
</dbReference>
<sequence>MRLLRRRKYLSVPEKESKNEKDQTHKPHIPDGMWQKCPDCKQTVLSADLAETKICPQCSYHFRISPKQRIQLICDHGQLEEELFYQDEMTNPIDFPDYEAKKRSNQERTGYDEAVTCGLAKIKGQPLALGIMNPFFMMGSMGSIVGEKITRLFEYAKEHALPVLLFTASGGARMQEGIISLMQMTKISIAVERHSQAGLFYLTVLTDPTTGGVTASFAMQGDIIIAEPGATIGFAGKRVIEQTIHQKIEEGFQTAEHQLEHGFVDRIVPRQQLRDEIADLLLLNSREGDIHDY</sequence>
<evidence type="ECO:0000313" key="11">
    <source>
        <dbReference type="Proteomes" id="UP001069145"/>
    </source>
</evidence>
<dbReference type="GO" id="GO:0003989">
    <property type="term" value="F:acetyl-CoA carboxylase activity"/>
    <property type="evidence" value="ECO:0007669"/>
    <property type="project" value="InterPro"/>
</dbReference>
<evidence type="ECO:0000256" key="1">
    <source>
        <dbReference type="ARBA" id="ARBA00022516"/>
    </source>
</evidence>
<dbReference type="PANTHER" id="PTHR42995">
    <property type="entry name" value="ACETYL-COENZYME A CARBOXYLASE CARBOXYL TRANSFERASE SUBUNIT BETA, CHLOROPLASTIC"/>
    <property type="match status" value="1"/>
</dbReference>
<keyword evidence="5" id="KW-0479">Metal-binding</keyword>
<comment type="caution">
    <text evidence="5">Lacks conserved residue(s) required for the propagation of feature annotation.</text>
</comment>
<keyword evidence="5" id="KW-0067">ATP-binding</keyword>
<reference evidence="8" key="2">
    <citation type="submission" date="2022-09" db="EMBL/GenBank/DDBJ databases">
        <title>Aerococcus urinae taxonomy study.</title>
        <authorList>
            <person name="Christensen J."/>
            <person name="Senneby E."/>
        </authorList>
    </citation>
    <scope>NUCLEOTIDE SEQUENCE</scope>
    <source>
        <strain evidence="8">NLD-066-U95</strain>
    </source>
</reference>
<dbReference type="GO" id="GO:0006633">
    <property type="term" value="P:fatty acid biosynthetic process"/>
    <property type="evidence" value="ECO:0007669"/>
    <property type="project" value="UniProtKB-KW"/>
</dbReference>
<comment type="similarity">
    <text evidence="5">Belongs to the AccD/PCCB family.</text>
</comment>
<keyword evidence="4 5" id="KW-0443">Lipid metabolism</keyword>
<proteinExistence type="inferred from homology"/>
<dbReference type="HAMAP" id="MF_01395">
    <property type="entry name" value="AcetylCoA_CT_beta"/>
    <property type="match status" value="1"/>
</dbReference>
<dbReference type="UniPathway" id="UPA00655">
    <property type="reaction ID" value="UER00711"/>
</dbReference>
<dbReference type="EMBL" id="CP065662">
    <property type="protein sequence ID" value="QPS00799.1"/>
    <property type="molecule type" value="Genomic_DNA"/>
</dbReference>
<dbReference type="Pfam" id="PF01039">
    <property type="entry name" value="Carboxyl_trans"/>
    <property type="match status" value="1"/>
</dbReference>
<dbReference type="InterPro" id="IPR000438">
    <property type="entry name" value="Acetyl_CoA_COase_Trfase_b_su"/>
</dbReference>
<dbReference type="InterPro" id="IPR034733">
    <property type="entry name" value="AcCoA_carboxyl_beta"/>
</dbReference>
<keyword evidence="2 5" id="KW-0808">Transferase</keyword>
<feature type="binding site" evidence="5">
    <location>
        <position position="58"/>
    </location>
    <ligand>
        <name>Zn(2+)</name>
        <dbReference type="ChEBI" id="CHEBI:29105"/>
    </ligand>
</feature>
<feature type="compositionally biased region" description="Basic and acidic residues" evidence="6">
    <location>
        <begin position="13"/>
        <end position="29"/>
    </location>
</feature>
<name>A0A120I9T1_9LACT</name>
<comment type="cofactor">
    <cofactor evidence="5">
        <name>Zn(2+)</name>
        <dbReference type="ChEBI" id="CHEBI:29105"/>
    </cofactor>
    <text evidence="5">Binds 1 zinc ion per subunit.</text>
</comment>
<keyword evidence="5" id="KW-0547">Nucleotide-binding</keyword>
<organism evidence="9 10">
    <name type="scientific">Aerococcus urinae</name>
    <dbReference type="NCBI Taxonomy" id="1376"/>
    <lineage>
        <taxon>Bacteria</taxon>
        <taxon>Bacillati</taxon>
        <taxon>Bacillota</taxon>
        <taxon>Bacilli</taxon>
        <taxon>Lactobacillales</taxon>
        <taxon>Aerococcaceae</taxon>
        <taxon>Aerococcus</taxon>
    </lineage>
</organism>
<comment type="function">
    <text evidence="5">Component of the acetyl coenzyme A carboxylase (ACC) complex. Biotin carboxylase (BC) catalyzes the carboxylation of biotin on its carrier protein (BCCP) and then the CO(2) group is transferred by the transcarboxylase to acetyl-CoA to form malonyl-CoA.</text>
</comment>
<comment type="catalytic activity">
    <reaction evidence="5">
        <text>N(6)-carboxybiotinyl-L-lysyl-[protein] + acetyl-CoA = N(6)-biotinyl-L-lysyl-[protein] + malonyl-CoA</text>
        <dbReference type="Rhea" id="RHEA:54728"/>
        <dbReference type="Rhea" id="RHEA-COMP:10505"/>
        <dbReference type="Rhea" id="RHEA-COMP:10506"/>
        <dbReference type="ChEBI" id="CHEBI:57288"/>
        <dbReference type="ChEBI" id="CHEBI:57384"/>
        <dbReference type="ChEBI" id="CHEBI:83144"/>
        <dbReference type="ChEBI" id="CHEBI:83145"/>
        <dbReference type="EC" id="2.1.3.15"/>
    </reaction>
</comment>
<dbReference type="EC" id="2.1.3.15" evidence="5"/>
<evidence type="ECO:0000256" key="6">
    <source>
        <dbReference type="SAM" id="MobiDB-lite"/>
    </source>
</evidence>